<organism evidence="4 5">
    <name type="scientific">Candidatus Saccharicenans subterraneus</name>
    <dbReference type="NCBI Taxonomy" id="2508984"/>
    <lineage>
        <taxon>Bacteria</taxon>
        <taxon>Candidatus Aminicenantota</taxon>
        <taxon>Candidatus Aminicenantia</taxon>
        <taxon>Candidatus Aminicenantales</taxon>
        <taxon>Candidatus Saccharicenantaceae</taxon>
        <taxon>Candidatus Saccharicenans</taxon>
    </lineage>
</organism>
<evidence type="ECO:0000313" key="5">
    <source>
        <dbReference type="Proteomes" id="UP000257323"/>
    </source>
</evidence>
<dbReference type="Proteomes" id="UP000257323">
    <property type="component" value="Unassembled WGS sequence"/>
</dbReference>
<dbReference type="PANTHER" id="PTHR46825:SF15">
    <property type="entry name" value="BETA-LACTAMASE-RELATED DOMAIN-CONTAINING PROTEIN"/>
    <property type="match status" value="1"/>
</dbReference>
<dbReference type="Pfam" id="PF11954">
    <property type="entry name" value="DUF3471"/>
    <property type="match status" value="1"/>
</dbReference>
<sequence length="719" mass="80721">MRKSYFTFGILIFLLLLVAPQDHSLQAQTEDLSQKVAGHWEGAIELPGMKLEVLVDFKLTAEKNLEGVISIPVQKAKDLPLENIKAEAGEISFAIAGVPGNPVFKGKLDESGQKMTGTFSQSGQNFPFTLNKGENPVAKARKALEGIDEVINKALTDLKVPGLALAVIKDKEIILLKGYGLRDVENKLPMTPDTLLAIGSASKAFTTFALARLSDEGKMSWDKPVRTYIPWFKLSDPLITERITPRDLVTHRSGLPRHDLLWYNNYQASREELVRRLAHVQFTADLREKFQYNNLMFLTAGYLLEVLTGKTWEEAIKELVFTPLQMKRSNFSVLDSQKDQDFAQPYAYRDEKIVKIPFRIITNMGPAGSINSSVREMSNWVMVHLNDGKFGETQLLNRATVEDLHLPYTPIAQTPTTTHLSTASYALGWFVDHYRGHQRIHHGGNIDGFSALVSMLPKDGFGFVVLTNRNGTPLPELLVRTLTDKLLGLEPVDWIGEAARNQAKSEEVGKQAEQKAQTRRVKGTKPAHALEEYAGTYFHPGYGELKVVLKDKKLYFTYNGITTPLEHWHYETFNGLRGDDPTFEDMKLTFETDVNGLVASVSGAFEPTADPIIFRKKPDEKFYDAAFLKKFVGKYTLLEQVFSVDLKANTLTLTIPGQPVYELLPVPGDEFTLRGIPIVRIRFIVDQKGEVTSMEISQPGGVFEYKRLAEGPEKKPERK</sequence>
<dbReference type="SUPFAM" id="SSF56601">
    <property type="entry name" value="beta-lactamase/transpeptidase-like"/>
    <property type="match status" value="1"/>
</dbReference>
<feature type="domain" description="Beta-lactamase-related" evidence="2">
    <location>
        <begin position="148"/>
        <end position="473"/>
    </location>
</feature>
<protein>
    <submittedName>
        <fullName evidence="4">Beta-lactamase</fullName>
    </submittedName>
</protein>
<dbReference type="EMBL" id="QUAH01000011">
    <property type="protein sequence ID" value="RFT15260.1"/>
    <property type="molecule type" value="Genomic_DNA"/>
</dbReference>
<dbReference type="InterPro" id="IPR001466">
    <property type="entry name" value="Beta-lactam-related"/>
</dbReference>
<evidence type="ECO:0000259" key="3">
    <source>
        <dbReference type="Pfam" id="PF11954"/>
    </source>
</evidence>
<dbReference type="InterPro" id="IPR050491">
    <property type="entry name" value="AmpC-like"/>
</dbReference>
<evidence type="ECO:0000256" key="1">
    <source>
        <dbReference type="SAM" id="SignalP"/>
    </source>
</evidence>
<accession>A0A3E2BKI7</accession>
<dbReference type="Gene3D" id="2.40.128.600">
    <property type="match status" value="1"/>
</dbReference>
<dbReference type="Gene3D" id="3.40.710.10">
    <property type="entry name" value="DD-peptidase/beta-lactamase superfamily"/>
    <property type="match status" value="1"/>
</dbReference>
<reference evidence="4 5" key="1">
    <citation type="submission" date="2018-08" db="EMBL/GenBank/DDBJ databases">
        <title>Genome analysis of the thermophilic bacterium of the candidate phylum Aminicenantes from deep subsurface aquifer revealed its physiology and ecological role.</title>
        <authorList>
            <person name="Kadnikov V.V."/>
            <person name="Mardanov A.V."/>
            <person name="Beletsky A.V."/>
            <person name="Karnachuk O.V."/>
            <person name="Ravin N.V."/>
        </authorList>
    </citation>
    <scope>NUCLEOTIDE SEQUENCE [LARGE SCALE GENOMIC DNA]</scope>
    <source>
        <strain evidence="4">BY38</strain>
    </source>
</reference>
<dbReference type="InterPro" id="IPR012338">
    <property type="entry name" value="Beta-lactam/transpept-like"/>
</dbReference>
<dbReference type="AlphaFoldDB" id="A0A3E2BKI7"/>
<gene>
    <name evidence="4" type="ORF">OP8BY_0555</name>
</gene>
<proteinExistence type="predicted"/>
<feature type="signal peptide" evidence="1">
    <location>
        <begin position="1"/>
        <end position="24"/>
    </location>
</feature>
<dbReference type="PANTHER" id="PTHR46825">
    <property type="entry name" value="D-ALANYL-D-ALANINE-CARBOXYPEPTIDASE/ENDOPEPTIDASE AMPH"/>
    <property type="match status" value="1"/>
</dbReference>
<feature type="domain" description="Peptidase S12 Pab87-related C-terminal" evidence="3">
    <location>
        <begin position="520"/>
        <end position="609"/>
    </location>
</feature>
<dbReference type="InterPro" id="IPR021860">
    <property type="entry name" value="Peptidase_S12_Pab87-rel_C"/>
</dbReference>
<dbReference type="Pfam" id="PF00144">
    <property type="entry name" value="Beta-lactamase"/>
    <property type="match status" value="1"/>
</dbReference>
<comment type="caution">
    <text evidence="4">The sequence shown here is derived from an EMBL/GenBank/DDBJ whole genome shotgun (WGS) entry which is preliminary data.</text>
</comment>
<name>A0A3E2BKI7_9BACT</name>
<keyword evidence="1" id="KW-0732">Signal</keyword>
<evidence type="ECO:0000313" key="4">
    <source>
        <dbReference type="EMBL" id="RFT15260.1"/>
    </source>
</evidence>
<evidence type="ECO:0000259" key="2">
    <source>
        <dbReference type="Pfam" id="PF00144"/>
    </source>
</evidence>
<feature type="chain" id="PRO_5017650219" evidence="1">
    <location>
        <begin position="25"/>
        <end position="719"/>
    </location>
</feature>